<dbReference type="InterPro" id="IPR011990">
    <property type="entry name" value="TPR-like_helical_dom_sf"/>
</dbReference>
<comment type="caution">
    <text evidence="1">The sequence shown here is derived from an EMBL/GenBank/DDBJ whole genome shotgun (WGS) entry which is preliminary data.</text>
</comment>
<name>A0A5I0D6V3_SALET</name>
<evidence type="ECO:0000313" key="1">
    <source>
        <dbReference type="EMBL" id="EBV0636886.1"/>
    </source>
</evidence>
<dbReference type="EMBL" id="AAHEBA010000020">
    <property type="protein sequence ID" value="EBV0636886.1"/>
    <property type="molecule type" value="Genomic_DNA"/>
</dbReference>
<reference evidence="1" key="1">
    <citation type="submission" date="2018-06" db="EMBL/GenBank/DDBJ databases">
        <authorList>
            <person name="Ashton P.M."/>
            <person name="Dallman T."/>
            <person name="Nair S."/>
            <person name="De Pinna E."/>
            <person name="Peters T."/>
            <person name="Grant K."/>
        </authorList>
    </citation>
    <scope>NUCLEOTIDE SEQUENCE</scope>
    <source>
        <strain evidence="1">458084</strain>
    </source>
</reference>
<organism evidence="1">
    <name type="scientific">Salmonella enterica subsp. enterica serovar Ouagadougou</name>
    <dbReference type="NCBI Taxonomy" id="2564899"/>
    <lineage>
        <taxon>Bacteria</taxon>
        <taxon>Pseudomonadati</taxon>
        <taxon>Pseudomonadota</taxon>
        <taxon>Gammaproteobacteria</taxon>
        <taxon>Enterobacterales</taxon>
        <taxon>Enterobacteriaceae</taxon>
        <taxon>Salmonella</taxon>
    </lineage>
</organism>
<protein>
    <recommendedName>
        <fullName evidence="2">Tetratricopeptide repeat protein</fullName>
    </recommendedName>
</protein>
<gene>
    <name evidence="1" type="ORF">DNM41_18480</name>
</gene>
<dbReference type="AlphaFoldDB" id="A0A5I0D6V3"/>
<proteinExistence type="predicted"/>
<dbReference type="Gene3D" id="1.25.40.10">
    <property type="entry name" value="Tetratricopeptide repeat domain"/>
    <property type="match status" value="1"/>
</dbReference>
<sequence length="143" mass="16757">MNHADVFSEKDIIKRIESGNILEEKGDVNGALNLYLDTWDNLPNPKHFFGDGVSLWLINCIYGAYFSLKEYDNAKQWAEEMFKCDIPAYATSELIDLGAVHLELDEKDEAYQCFLKAYNKGQYRAFKEHAPKYWEFFKSRHKE</sequence>
<accession>A0A5I0D6V3</accession>
<dbReference type="SUPFAM" id="SSF48452">
    <property type="entry name" value="TPR-like"/>
    <property type="match status" value="1"/>
</dbReference>
<evidence type="ECO:0008006" key="2">
    <source>
        <dbReference type="Google" id="ProtNLM"/>
    </source>
</evidence>